<keyword evidence="7" id="KW-0648">Protein biosynthesis</keyword>
<comment type="caution">
    <text evidence="10">The sequence shown here is derived from an EMBL/GenBank/DDBJ whole genome shotgun (WGS) entry which is preliminary data.</text>
</comment>
<dbReference type="PANTHER" id="PTHR23253:SF9">
    <property type="entry name" value="EUKARYOTIC TRANSLATION INITIATION FACTOR 4 GAMMA 2"/>
    <property type="match status" value="1"/>
</dbReference>
<feature type="region of interest" description="Disordered" evidence="8">
    <location>
        <begin position="937"/>
        <end position="1023"/>
    </location>
</feature>
<dbReference type="InterPro" id="IPR003891">
    <property type="entry name" value="Initiation_fac_eIF4g_MI"/>
</dbReference>
<feature type="compositionally biased region" description="Low complexity" evidence="8">
    <location>
        <begin position="110"/>
        <end position="133"/>
    </location>
</feature>
<gene>
    <name evidence="10" type="ORF">EW026_g4479</name>
</gene>
<organism evidence="10 11">
    <name type="scientific">Hermanssonia centrifuga</name>
    <dbReference type="NCBI Taxonomy" id="98765"/>
    <lineage>
        <taxon>Eukaryota</taxon>
        <taxon>Fungi</taxon>
        <taxon>Dikarya</taxon>
        <taxon>Basidiomycota</taxon>
        <taxon>Agaricomycotina</taxon>
        <taxon>Agaricomycetes</taxon>
        <taxon>Polyporales</taxon>
        <taxon>Meruliaceae</taxon>
        <taxon>Hermanssonia</taxon>
    </lineage>
</organism>
<proteinExistence type="inferred from homology"/>
<feature type="compositionally biased region" description="Polar residues" evidence="8">
    <location>
        <begin position="613"/>
        <end position="626"/>
    </location>
</feature>
<dbReference type="PANTHER" id="PTHR23253">
    <property type="entry name" value="EUKARYOTIC TRANSLATION INITIATION FACTOR 4 GAMMA"/>
    <property type="match status" value="1"/>
</dbReference>
<keyword evidence="4" id="KW-0396">Initiation factor</keyword>
<dbReference type="Gene3D" id="1.25.40.180">
    <property type="match status" value="2"/>
</dbReference>
<evidence type="ECO:0000256" key="5">
    <source>
        <dbReference type="ARBA" id="ARBA00022553"/>
    </source>
</evidence>
<sequence length="1255" mass="137271">MPSPRMGPPHPGQPAGLPSQPVGWTPYYYPYPGMPAEYMYPQAWQMPHVPPQHQHPHTPGVQGPPHQPPHQHQHQQPGMPMSPRHPPSSLHTPGTPTLSPASVPVPSPSPHMHTSSLSSLTSPPSTPASSTGPGAAGGLMDRNAKPFVPGRKVVIKNDAGQEVLLENFKKHTPSGSVSGYQSPISVVPSSPARKVVRMETEEAKTRRLAEEEKAKKAKDDEEKAKKQKVEKAKRDEEERIRKQKEEVVRLQKEQEDAERRKKEDEEKEQTRKEEEEKERLRKEEEEKERMRLEAEELARKEAENKERERKEAEEKARAEAEAAAAAAAAAAEAEADAKAEAEAEVQAEARAQEEAKPEEAEEGEVDDAANEETRDKVLQDKPPLRLDTALSSPTPHEAKKRPGPLDLSGTRGPIVAPLPSALATARVIEDLGRIDYPEGIQSPQVELNLNAKHGKFRYDRDFLLQFMAVCKEKPDSLPPLDAIGMEPTDQNFTMSRGGSGRRQSSASGMGPPSSTAPRQASVGLGITGFGGKPATGSFNMGQFATAGKSSEERFAMSNRSSSISGGPQNMPLNRPSTMVRSSSQGGPGGVPMGNKSGRTRSQRGGNRGDKFSTGGSQQSAFNSTPLAGSLEPVAPLELSVNRWTPGSLSKKPQAVNEDSPEVVDRKVKGLLNKLTMEKFDSISDQIIAWANRSEKEKDGRTLIQVIRLVFEKATDEATWSEMYARLCRKMMEQISPKVQDDGIRNPEGKHITGGHLFRKYLLNRCQEDFERGWASKESTAAAAATKASEDAKVAANGDEGEEAALYSEEYYAAQKAKRQGLGLIKFIGELFKLQMLTERIMHECVKKLLGNVENPEEEEIESLCKLLTTVGALLDTQKAHAHMDVYFSRMKELTKSPNVNSRMQFMLQDITELRERKWIPRNLAAAPTTLAAVHEAAAKDKEKEQYQRTLSMSRGGSRRGGDRGEHQVGPDGWAVAGSTQPRAPPKAGDLSNFGKINKTTSMSFGPSSIFAAGKKESKRDSTISRTGSMNMFSMLSQNAELANETQPLAKSSRPPSRKSSIDLGSGGAPEAQAAPMQRRKLNLLPRSVQKSDDKSEETPAASAAGSEDEGGEVAGSALSEEEAKKQIGEDIKEFFQIRDLGEAEVYFTKLPVEHRHRLVDQLVMSALEKKDADAELVANLFSRAASRNLCSPATFEEGFTPTVEILDDVAIDVPKAYPLFVTMAKGAGLDKDEERYTRLASKSSDSDKLLSMLTS</sequence>
<feature type="compositionally biased region" description="Basic and acidic residues" evidence="8">
    <location>
        <begin position="1013"/>
        <end position="1022"/>
    </location>
</feature>
<dbReference type="SMART" id="SM00543">
    <property type="entry name" value="MIF4G"/>
    <property type="match status" value="1"/>
</dbReference>
<feature type="compositionally biased region" description="Basic and acidic residues" evidence="8">
    <location>
        <begin position="959"/>
        <end position="968"/>
    </location>
</feature>
<keyword evidence="3" id="KW-0963">Cytoplasm</keyword>
<evidence type="ECO:0000256" key="6">
    <source>
        <dbReference type="ARBA" id="ARBA00022884"/>
    </source>
</evidence>
<evidence type="ECO:0000256" key="4">
    <source>
        <dbReference type="ARBA" id="ARBA00022540"/>
    </source>
</evidence>
<feature type="compositionally biased region" description="Low complexity" evidence="8">
    <location>
        <begin position="501"/>
        <end position="510"/>
    </location>
</feature>
<dbReference type="InterPro" id="IPR036211">
    <property type="entry name" value="eIF4G_eIF4E-bd_sf"/>
</dbReference>
<dbReference type="AlphaFoldDB" id="A0A4S4KHT9"/>
<feature type="domain" description="MI" evidence="9">
    <location>
        <begin position="1122"/>
        <end position="1243"/>
    </location>
</feature>
<feature type="compositionally biased region" description="Polar residues" evidence="8">
    <location>
        <begin position="173"/>
        <end position="188"/>
    </location>
</feature>
<dbReference type="SMART" id="SM00544">
    <property type="entry name" value="MA3"/>
    <property type="match status" value="1"/>
</dbReference>
<feature type="region of interest" description="Disordered" evidence="8">
    <location>
        <begin position="1042"/>
        <end position="1122"/>
    </location>
</feature>
<evidence type="ECO:0000256" key="3">
    <source>
        <dbReference type="ARBA" id="ARBA00022490"/>
    </source>
</evidence>
<dbReference type="GO" id="GO:0003729">
    <property type="term" value="F:mRNA binding"/>
    <property type="evidence" value="ECO:0007669"/>
    <property type="project" value="TreeGrafter"/>
</dbReference>
<comment type="subcellular location">
    <subcellularLocation>
        <location evidence="1">Cytoplasm</location>
    </subcellularLocation>
</comment>
<dbReference type="FunFam" id="1.25.40.180:FF:000020">
    <property type="entry name" value="Eukaryotic translation initiation factor subunit"/>
    <property type="match status" value="1"/>
</dbReference>
<keyword evidence="6" id="KW-0694">RNA-binding</keyword>
<feature type="compositionally biased region" description="Basic and acidic residues" evidence="8">
    <location>
        <begin position="937"/>
        <end position="946"/>
    </location>
</feature>
<keyword evidence="5" id="KW-0597">Phosphoprotein</keyword>
<feature type="region of interest" description="Disordered" evidence="8">
    <location>
        <begin position="486"/>
        <end position="528"/>
    </location>
</feature>
<keyword evidence="11" id="KW-1185">Reference proteome</keyword>
<feature type="region of interest" description="Disordered" evidence="8">
    <location>
        <begin position="170"/>
        <end position="411"/>
    </location>
</feature>
<feature type="compositionally biased region" description="Polar residues" evidence="8">
    <location>
        <begin position="997"/>
        <end position="1006"/>
    </location>
</feature>
<accession>A0A4S4KHT9</accession>
<feature type="compositionally biased region" description="Polar residues" evidence="8">
    <location>
        <begin position="557"/>
        <end position="584"/>
    </location>
</feature>
<dbReference type="GO" id="GO:0010494">
    <property type="term" value="C:cytoplasmic stress granule"/>
    <property type="evidence" value="ECO:0007669"/>
    <property type="project" value="UniProtKB-ARBA"/>
</dbReference>
<dbReference type="EMBL" id="SGPJ01000162">
    <property type="protein sequence ID" value="THG97546.1"/>
    <property type="molecule type" value="Genomic_DNA"/>
</dbReference>
<feature type="region of interest" description="Disordered" evidence="8">
    <location>
        <begin position="46"/>
        <end position="145"/>
    </location>
</feature>
<dbReference type="Pfam" id="PF02854">
    <property type="entry name" value="MIF4G"/>
    <property type="match status" value="1"/>
</dbReference>
<evidence type="ECO:0000256" key="8">
    <source>
        <dbReference type="SAM" id="MobiDB-lite"/>
    </source>
</evidence>
<name>A0A4S4KHT9_9APHY</name>
<comment type="similarity">
    <text evidence="2">Belongs to the eukaryotic initiation factor 4G family.</text>
</comment>
<dbReference type="Pfam" id="PF12152">
    <property type="entry name" value="eIF_4G1"/>
    <property type="match status" value="1"/>
</dbReference>
<dbReference type="InterPro" id="IPR003890">
    <property type="entry name" value="MIF4G-like_typ-3"/>
</dbReference>
<evidence type="ECO:0000256" key="7">
    <source>
        <dbReference type="ARBA" id="ARBA00022917"/>
    </source>
</evidence>
<evidence type="ECO:0000259" key="9">
    <source>
        <dbReference type="PROSITE" id="PS51366"/>
    </source>
</evidence>
<dbReference type="SUPFAM" id="SSF48371">
    <property type="entry name" value="ARM repeat"/>
    <property type="match status" value="2"/>
</dbReference>
<dbReference type="InterPro" id="IPR022745">
    <property type="entry name" value="eIF4G1_eIF4E-bd"/>
</dbReference>
<feature type="compositionally biased region" description="Basic and acidic residues" evidence="8">
    <location>
        <begin position="371"/>
        <end position="384"/>
    </location>
</feature>
<evidence type="ECO:0000313" key="10">
    <source>
        <dbReference type="EMBL" id="THG97546.1"/>
    </source>
</evidence>
<evidence type="ECO:0000256" key="2">
    <source>
        <dbReference type="ARBA" id="ARBA00005775"/>
    </source>
</evidence>
<feature type="compositionally biased region" description="Low complexity" evidence="8">
    <location>
        <begin position="321"/>
        <end position="332"/>
    </location>
</feature>
<reference evidence="10 11" key="1">
    <citation type="submission" date="2019-02" db="EMBL/GenBank/DDBJ databases">
        <title>Genome sequencing of the rare red list fungi Phlebia centrifuga.</title>
        <authorList>
            <person name="Buettner E."/>
            <person name="Kellner H."/>
        </authorList>
    </citation>
    <scope>NUCLEOTIDE SEQUENCE [LARGE SCALE GENOMIC DNA]</scope>
    <source>
        <strain evidence="10 11">DSM 108282</strain>
    </source>
</reference>
<feature type="region of interest" description="Disordered" evidence="8">
    <location>
        <begin position="549"/>
        <end position="628"/>
    </location>
</feature>
<protein>
    <recommendedName>
        <fullName evidence="9">MI domain-containing protein</fullName>
    </recommendedName>
</protein>
<dbReference type="Pfam" id="PF02847">
    <property type="entry name" value="MA3"/>
    <property type="match status" value="1"/>
</dbReference>
<feature type="compositionally biased region" description="Acidic residues" evidence="8">
    <location>
        <begin position="359"/>
        <end position="370"/>
    </location>
</feature>
<dbReference type="SUPFAM" id="SSF101489">
    <property type="entry name" value="Eukaryotic initiation factor 4f subunit eIF4g, eIF4e-binding domain"/>
    <property type="match status" value="1"/>
</dbReference>
<feature type="region of interest" description="Disordered" evidence="8">
    <location>
        <begin position="1"/>
        <end position="22"/>
    </location>
</feature>
<dbReference type="InterPro" id="IPR016024">
    <property type="entry name" value="ARM-type_fold"/>
</dbReference>
<dbReference type="PROSITE" id="PS51366">
    <property type="entry name" value="MI"/>
    <property type="match status" value="1"/>
</dbReference>
<evidence type="ECO:0000256" key="1">
    <source>
        <dbReference type="ARBA" id="ARBA00004496"/>
    </source>
</evidence>
<dbReference type="Gene3D" id="1.20.970.30">
    <property type="entry name" value="eIF4G, eIF4E-binding domain"/>
    <property type="match status" value="1"/>
</dbReference>
<dbReference type="GO" id="GO:0003743">
    <property type="term" value="F:translation initiation factor activity"/>
    <property type="evidence" value="ECO:0007669"/>
    <property type="project" value="UniProtKB-KW"/>
</dbReference>
<feature type="compositionally biased region" description="Basic and acidic residues" evidence="8">
    <location>
        <begin position="196"/>
        <end position="320"/>
    </location>
</feature>
<dbReference type="GO" id="GO:0016281">
    <property type="term" value="C:eukaryotic translation initiation factor 4F complex"/>
    <property type="evidence" value="ECO:0007669"/>
    <property type="project" value="TreeGrafter"/>
</dbReference>
<evidence type="ECO:0000313" key="11">
    <source>
        <dbReference type="Proteomes" id="UP000309038"/>
    </source>
</evidence>
<feature type="compositionally biased region" description="Pro residues" evidence="8">
    <location>
        <begin position="1"/>
        <end position="12"/>
    </location>
</feature>
<dbReference type="Proteomes" id="UP000309038">
    <property type="component" value="Unassembled WGS sequence"/>
</dbReference>